<accession>A0AAE0M004</accession>
<comment type="caution">
    <text evidence="3">The sequence shown here is derived from an EMBL/GenBank/DDBJ whole genome shotgun (WGS) entry which is preliminary data.</text>
</comment>
<feature type="transmembrane region" description="Helical" evidence="2">
    <location>
        <begin position="121"/>
        <end position="139"/>
    </location>
</feature>
<gene>
    <name evidence="3" type="ORF">B0H66DRAFT_630620</name>
</gene>
<protein>
    <submittedName>
        <fullName evidence="3">Uncharacterized protein</fullName>
    </submittedName>
</protein>
<feature type="transmembrane region" description="Helical" evidence="2">
    <location>
        <begin position="159"/>
        <end position="181"/>
    </location>
</feature>
<reference evidence="3" key="2">
    <citation type="submission" date="2023-06" db="EMBL/GenBank/DDBJ databases">
        <authorList>
            <consortium name="Lawrence Berkeley National Laboratory"/>
            <person name="Haridas S."/>
            <person name="Hensen N."/>
            <person name="Bonometti L."/>
            <person name="Westerberg I."/>
            <person name="Brannstrom I.O."/>
            <person name="Guillou S."/>
            <person name="Cros-Aarteil S."/>
            <person name="Calhoun S."/>
            <person name="Kuo A."/>
            <person name="Mondo S."/>
            <person name="Pangilinan J."/>
            <person name="Riley R."/>
            <person name="Labutti K."/>
            <person name="Andreopoulos B."/>
            <person name="Lipzen A."/>
            <person name="Chen C."/>
            <person name="Yanf M."/>
            <person name="Daum C."/>
            <person name="Ng V."/>
            <person name="Clum A."/>
            <person name="Steindorff A."/>
            <person name="Ohm R."/>
            <person name="Martin F."/>
            <person name="Silar P."/>
            <person name="Natvig D."/>
            <person name="Lalanne C."/>
            <person name="Gautier V."/>
            <person name="Ament-Velasquez S.L."/>
            <person name="Kruys A."/>
            <person name="Hutchinson M.I."/>
            <person name="Powell A.J."/>
            <person name="Barry K."/>
            <person name="Miller A.N."/>
            <person name="Grigoriev I.V."/>
            <person name="Debuchy R."/>
            <person name="Gladieux P."/>
            <person name="Thoren M.H."/>
            <person name="Johannesson H."/>
        </authorList>
    </citation>
    <scope>NUCLEOTIDE SEQUENCE</scope>
    <source>
        <strain evidence="3">CBS 118394</strain>
    </source>
</reference>
<keyword evidence="2" id="KW-0472">Membrane</keyword>
<reference evidence="3" key="1">
    <citation type="journal article" date="2023" name="Mol. Phylogenet. Evol.">
        <title>Genome-scale phylogeny and comparative genomics of the fungal order Sordariales.</title>
        <authorList>
            <person name="Hensen N."/>
            <person name="Bonometti L."/>
            <person name="Westerberg I."/>
            <person name="Brannstrom I.O."/>
            <person name="Guillou S."/>
            <person name="Cros-Aarteil S."/>
            <person name="Calhoun S."/>
            <person name="Haridas S."/>
            <person name="Kuo A."/>
            <person name="Mondo S."/>
            <person name="Pangilinan J."/>
            <person name="Riley R."/>
            <person name="LaButti K."/>
            <person name="Andreopoulos B."/>
            <person name="Lipzen A."/>
            <person name="Chen C."/>
            <person name="Yan M."/>
            <person name="Daum C."/>
            <person name="Ng V."/>
            <person name="Clum A."/>
            <person name="Steindorff A."/>
            <person name="Ohm R.A."/>
            <person name="Martin F."/>
            <person name="Silar P."/>
            <person name="Natvig D.O."/>
            <person name="Lalanne C."/>
            <person name="Gautier V."/>
            <person name="Ament-Velasquez S.L."/>
            <person name="Kruys A."/>
            <person name="Hutchinson M.I."/>
            <person name="Powell A.J."/>
            <person name="Barry K."/>
            <person name="Miller A.N."/>
            <person name="Grigoriev I.V."/>
            <person name="Debuchy R."/>
            <person name="Gladieux P."/>
            <person name="Hiltunen Thoren M."/>
            <person name="Johannesson H."/>
        </authorList>
    </citation>
    <scope>NUCLEOTIDE SEQUENCE</scope>
    <source>
        <strain evidence="3">CBS 118394</strain>
    </source>
</reference>
<feature type="region of interest" description="Disordered" evidence="1">
    <location>
        <begin position="1"/>
        <end position="29"/>
    </location>
</feature>
<dbReference type="Proteomes" id="UP001283341">
    <property type="component" value="Unassembled WGS sequence"/>
</dbReference>
<keyword evidence="4" id="KW-1185">Reference proteome</keyword>
<keyword evidence="2" id="KW-0812">Transmembrane</keyword>
<evidence type="ECO:0000256" key="2">
    <source>
        <dbReference type="SAM" id="Phobius"/>
    </source>
</evidence>
<keyword evidence="2" id="KW-1133">Transmembrane helix</keyword>
<dbReference type="EMBL" id="JAUEDM010000007">
    <property type="protein sequence ID" value="KAK3314176.1"/>
    <property type="molecule type" value="Genomic_DNA"/>
</dbReference>
<dbReference type="AlphaFoldDB" id="A0AAE0M004"/>
<organism evidence="3 4">
    <name type="scientific">Apodospora peruviana</name>
    <dbReference type="NCBI Taxonomy" id="516989"/>
    <lineage>
        <taxon>Eukaryota</taxon>
        <taxon>Fungi</taxon>
        <taxon>Dikarya</taxon>
        <taxon>Ascomycota</taxon>
        <taxon>Pezizomycotina</taxon>
        <taxon>Sordariomycetes</taxon>
        <taxon>Sordariomycetidae</taxon>
        <taxon>Sordariales</taxon>
        <taxon>Lasiosphaeriaceae</taxon>
        <taxon>Apodospora</taxon>
    </lineage>
</organism>
<evidence type="ECO:0000313" key="4">
    <source>
        <dbReference type="Proteomes" id="UP001283341"/>
    </source>
</evidence>
<feature type="compositionally biased region" description="Low complexity" evidence="1">
    <location>
        <begin position="10"/>
        <end position="23"/>
    </location>
</feature>
<evidence type="ECO:0000313" key="3">
    <source>
        <dbReference type="EMBL" id="KAK3314176.1"/>
    </source>
</evidence>
<evidence type="ECO:0000256" key="1">
    <source>
        <dbReference type="SAM" id="MobiDB-lite"/>
    </source>
</evidence>
<sequence length="269" mass="28793">MPSGRPALVSAQMSSTTTQTARTSTEHESNIQVTGAGLGDVGTPTSSNPISTASANHTLLGVIDPSSATSSGRPDTIRETASDSTVTSVVLLALARNSILLSPPLNIFAGLWQSIIHIRDVLSFNIALATLLAKFTPILLSNIPFHNTVTWKIHEACSWMAVVVLGYMVLVLLASTVVLLLQRKKKLSQSQMMPVRVNTIAGCMYYLCDSAIVKDFEWLSTTGQKERDELVCGMKKRYVFGEIMGAASGVKRVGVDYDCPADMSKVGGS</sequence>
<proteinExistence type="predicted"/>
<name>A0AAE0M004_9PEZI</name>